<protein>
    <submittedName>
        <fullName evidence="2">Uncharacterized protein</fullName>
    </submittedName>
</protein>
<dbReference type="PANTHER" id="PTHR31354:SF2">
    <property type="entry name" value="OS01G0793500 PROTEIN"/>
    <property type="match status" value="1"/>
</dbReference>
<dbReference type="Proteomes" id="UP000275267">
    <property type="component" value="Unassembled WGS sequence"/>
</dbReference>
<feature type="chain" id="PRO_5018292402" evidence="1">
    <location>
        <begin position="34"/>
        <end position="161"/>
    </location>
</feature>
<keyword evidence="1" id="KW-0732">Signal</keyword>
<accession>A0A3L6SRU7</accession>
<keyword evidence="3" id="KW-1185">Reference proteome</keyword>
<dbReference type="EMBL" id="PQIB02000004">
    <property type="protein sequence ID" value="RLN24434.1"/>
    <property type="molecule type" value="Genomic_DNA"/>
</dbReference>
<organism evidence="2 3">
    <name type="scientific">Panicum miliaceum</name>
    <name type="common">Proso millet</name>
    <name type="synonym">Broomcorn millet</name>
    <dbReference type="NCBI Taxonomy" id="4540"/>
    <lineage>
        <taxon>Eukaryota</taxon>
        <taxon>Viridiplantae</taxon>
        <taxon>Streptophyta</taxon>
        <taxon>Embryophyta</taxon>
        <taxon>Tracheophyta</taxon>
        <taxon>Spermatophyta</taxon>
        <taxon>Magnoliopsida</taxon>
        <taxon>Liliopsida</taxon>
        <taxon>Poales</taxon>
        <taxon>Poaceae</taxon>
        <taxon>PACMAD clade</taxon>
        <taxon>Panicoideae</taxon>
        <taxon>Panicodae</taxon>
        <taxon>Paniceae</taxon>
        <taxon>Panicinae</taxon>
        <taxon>Panicum</taxon>
        <taxon>Panicum sect. Panicum</taxon>
    </lineage>
</organism>
<evidence type="ECO:0000313" key="3">
    <source>
        <dbReference type="Proteomes" id="UP000275267"/>
    </source>
</evidence>
<evidence type="ECO:0000256" key="1">
    <source>
        <dbReference type="SAM" id="SignalP"/>
    </source>
</evidence>
<dbReference type="OrthoDB" id="685927at2759"/>
<name>A0A3L6SRU7_PANMI</name>
<sequence length="161" mass="16529">MASPNRPVAAGLLLAAAAALAAVLLLLCSTGSSEDGYLGRVGLPWGASSLTALPFSPTDVLPLLPRGVAMAALRALRGVSDIFPVFVGAASAGGPGSAPGGGGKVRWKGACFYENEAWLVFHNESGSKYGGGTLHIKISVFSEEEDDNALVLLNRMRMVNC</sequence>
<reference evidence="3" key="1">
    <citation type="journal article" date="2019" name="Nat. Commun.">
        <title>The genome of broomcorn millet.</title>
        <authorList>
            <person name="Zou C."/>
            <person name="Miki D."/>
            <person name="Li D."/>
            <person name="Tang Q."/>
            <person name="Xiao L."/>
            <person name="Rajput S."/>
            <person name="Deng P."/>
            <person name="Jia W."/>
            <person name="Huang R."/>
            <person name="Zhang M."/>
            <person name="Sun Y."/>
            <person name="Hu J."/>
            <person name="Fu X."/>
            <person name="Schnable P.S."/>
            <person name="Li F."/>
            <person name="Zhang H."/>
            <person name="Feng B."/>
            <person name="Zhu X."/>
            <person name="Liu R."/>
            <person name="Schnable J.C."/>
            <person name="Zhu J.-K."/>
            <person name="Zhang H."/>
        </authorList>
    </citation>
    <scope>NUCLEOTIDE SEQUENCE [LARGE SCALE GENOMIC DNA]</scope>
</reference>
<dbReference type="STRING" id="4540.A0A3L6SRU7"/>
<dbReference type="AlphaFoldDB" id="A0A3L6SRU7"/>
<evidence type="ECO:0000313" key="2">
    <source>
        <dbReference type="EMBL" id="RLN24434.1"/>
    </source>
</evidence>
<gene>
    <name evidence="2" type="ORF">C2845_PM07G26650</name>
</gene>
<feature type="signal peptide" evidence="1">
    <location>
        <begin position="1"/>
        <end position="33"/>
    </location>
</feature>
<comment type="caution">
    <text evidence="2">The sequence shown here is derived from an EMBL/GenBank/DDBJ whole genome shotgun (WGS) entry which is preliminary data.</text>
</comment>
<dbReference type="PANTHER" id="PTHR31354">
    <property type="entry name" value="OS01G0793500 PROTEIN"/>
    <property type="match status" value="1"/>
</dbReference>
<proteinExistence type="predicted"/>